<feature type="transmembrane region" description="Helical" evidence="1">
    <location>
        <begin position="50"/>
        <end position="74"/>
    </location>
</feature>
<feature type="transmembrane region" description="Helical" evidence="1">
    <location>
        <begin position="12"/>
        <end position="30"/>
    </location>
</feature>
<keyword evidence="1" id="KW-0812">Transmembrane</keyword>
<evidence type="ECO:0000313" key="3">
    <source>
        <dbReference type="EMBL" id="CAF1434385.1"/>
    </source>
</evidence>
<accession>A0A815NIP7</accession>
<evidence type="ECO:0000313" key="5">
    <source>
        <dbReference type="Proteomes" id="UP000663852"/>
    </source>
</evidence>
<evidence type="ECO:0000313" key="4">
    <source>
        <dbReference type="Proteomes" id="UP000663828"/>
    </source>
</evidence>
<dbReference type="EMBL" id="CAJNOR010000753">
    <property type="protein sequence ID" value="CAF0999111.1"/>
    <property type="molecule type" value="Genomic_DNA"/>
</dbReference>
<dbReference type="OrthoDB" id="10049305at2759"/>
<feature type="transmembrane region" description="Helical" evidence="1">
    <location>
        <begin position="139"/>
        <end position="159"/>
    </location>
</feature>
<dbReference type="AlphaFoldDB" id="A0A815NIP7"/>
<keyword evidence="1" id="KW-1133">Transmembrane helix</keyword>
<dbReference type="Proteomes" id="UP000663828">
    <property type="component" value="Unassembled WGS sequence"/>
</dbReference>
<feature type="transmembrane region" description="Helical" evidence="1">
    <location>
        <begin position="86"/>
        <end position="107"/>
    </location>
</feature>
<gene>
    <name evidence="3" type="ORF">EDS130_LOCUS38425</name>
    <name evidence="2" type="ORF">XAT740_LOCUS13110</name>
</gene>
<reference evidence="3" key="1">
    <citation type="submission" date="2021-02" db="EMBL/GenBank/DDBJ databases">
        <authorList>
            <person name="Nowell W R."/>
        </authorList>
    </citation>
    <scope>NUCLEOTIDE SEQUENCE</scope>
</reference>
<name>A0A815NIP7_ADIRI</name>
<proteinExistence type="predicted"/>
<evidence type="ECO:0000313" key="2">
    <source>
        <dbReference type="EMBL" id="CAF0999111.1"/>
    </source>
</evidence>
<keyword evidence="1" id="KW-0472">Membrane</keyword>
<dbReference type="Proteomes" id="UP000663852">
    <property type="component" value="Unassembled WGS sequence"/>
</dbReference>
<evidence type="ECO:0000256" key="1">
    <source>
        <dbReference type="SAM" id="Phobius"/>
    </source>
</evidence>
<organism evidence="3 5">
    <name type="scientific">Adineta ricciae</name>
    <name type="common">Rotifer</name>
    <dbReference type="NCBI Taxonomy" id="249248"/>
    <lineage>
        <taxon>Eukaryota</taxon>
        <taxon>Metazoa</taxon>
        <taxon>Spiralia</taxon>
        <taxon>Gnathifera</taxon>
        <taxon>Rotifera</taxon>
        <taxon>Eurotatoria</taxon>
        <taxon>Bdelloidea</taxon>
        <taxon>Adinetida</taxon>
        <taxon>Adinetidae</taxon>
        <taxon>Adineta</taxon>
    </lineage>
</organism>
<comment type="caution">
    <text evidence="3">The sequence shown here is derived from an EMBL/GenBank/DDBJ whole genome shotgun (WGS) entry which is preliminary data.</text>
</comment>
<protein>
    <submittedName>
        <fullName evidence="3">Uncharacterized protein</fullName>
    </submittedName>
</protein>
<sequence>MLLAYLTYRLGIIHSIRFLCLTILLIFAEIKITLGGTYLNELLSYNHQSILFYCILIWITLSFEIYFFLDRLFASISIKARITVQVLSLLLCVCYLLACSFTLYGFIKSSDGHVITETDFFYPPLTNITLSANCNPYRFIGIVSGYLIGFLYLAVFVLIRCSTG</sequence>
<dbReference type="EMBL" id="CAJNOJ010000400">
    <property type="protein sequence ID" value="CAF1434385.1"/>
    <property type="molecule type" value="Genomic_DNA"/>
</dbReference>
<keyword evidence="4" id="KW-1185">Reference proteome</keyword>